<evidence type="ECO:0000313" key="5">
    <source>
        <dbReference type="Proteomes" id="UP001479933"/>
    </source>
</evidence>
<dbReference type="PANTHER" id="PTHR43674">
    <property type="entry name" value="NITRILASE C965.09-RELATED"/>
    <property type="match status" value="1"/>
</dbReference>
<evidence type="ECO:0000259" key="3">
    <source>
        <dbReference type="PROSITE" id="PS50263"/>
    </source>
</evidence>
<organism evidence="4 5">
    <name type="scientific">Gordonia hydrophobica</name>
    <dbReference type="NCBI Taxonomy" id="40516"/>
    <lineage>
        <taxon>Bacteria</taxon>
        <taxon>Bacillati</taxon>
        <taxon>Actinomycetota</taxon>
        <taxon>Actinomycetes</taxon>
        <taxon>Mycobacteriales</taxon>
        <taxon>Gordoniaceae</taxon>
        <taxon>Gordonia</taxon>
    </lineage>
</organism>
<dbReference type="InterPro" id="IPR001110">
    <property type="entry name" value="UPF0012_CS"/>
</dbReference>
<dbReference type="PROSITE" id="PS50263">
    <property type="entry name" value="CN_HYDROLASE"/>
    <property type="match status" value="1"/>
</dbReference>
<evidence type="ECO:0000256" key="1">
    <source>
        <dbReference type="ARBA" id="ARBA00010613"/>
    </source>
</evidence>
<dbReference type="Pfam" id="PF00795">
    <property type="entry name" value="CN_hydrolase"/>
    <property type="match status" value="1"/>
</dbReference>
<evidence type="ECO:0000256" key="2">
    <source>
        <dbReference type="ARBA" id="ARBA00022801"/>
    </source>
</evidence>
<dbReference type="RefSeq" id="WP_066172164.1">
    <property type="nucleotide sequence ID" value="NZ_CP136137.1"/>
</dbReference>
<reference evidence="4 5" key="1">
    <citation type="journal article" date="2023" name="Virus Evol.">
        <title>Computational host range prediction-The good, the bad, and the ugly.</title>
        <authorList>
            <person name="Howell A.A."/>
            <person name="Versoza C.J."/>
            <person name="Pfeifer S.P."/>
        </authorList>
    </citation>
    <scope>NUCLEOTIDE SEQUENCE [LARGE SCALE GENOMIC DNA]</scope>
    <source>
        <strain evidence="4 5">1610/1b</strain>
    </source>
</reference>
<dbReference type="Proteomes" id="UP001479933">
    <property type="component" value="Chromosome"/>
</dbReference>
<comment type="similarity">
    <text evidence="1">Belongs to the carbon-nitrogen hydrolase superfamily. NIT1/NIT2 family.</text>
</comment>
<dbReference type="PANTHER" id="PTHR43674:SF2">
    <property type="entry name" value="BETA-UREIDOPROPIONASE"/>
    <property type="match status" value="1"/>
</dbReference>
<gene>
    <name evidence="4" type="ORF">RVF87_18155</name>
</gene>
<name>A0ABZ2U000_9ACTN</name>
<dbReference type="SUPFAM" id="SSF56317">
    <property type="entry name" value="Carbon-nitrogen hydrolase"/>
    <property type="match status" value="1"/>
</dbReference>
<dbReference type="InterPro" id="IPR050345">
    <property type="entry name" value="Aliph_Amidase/BUP"/>
</dbReference>
<dbReference type="EMBL" id="CP136137">
    <property type="protein sequence ID" value="WYY06932.1"/>
    <property type="molecule type" value="Genomic_DNA"/>
</dbReference>
<dbReference type="GO" id="GO:0016787">
    <property type="term" value="F:hydrolase activity"/>
    <property type="evidence" value="ECO:0007669"/>
    <property type="project" value="UniProtKB-KW"/>
</dbReference>
<dbReference type="Gene3D" id="3.60.110.10">
    <property type="entry name" value="Carbon-nitrogen hydrolase"/>
    <property type="match status" value="1"/>
</dbReference>
<protein>
    <submittedName>
        <fullName evidence="4">Nitrilase-related carbon-nitrogen hydrolase</fullName>
    </submittedName>
</protein>
<proteinExistence type="inferred from homology"/>
<dbReference type="PROSITE" id="PS01227">
    <property type="entry name" value="UPF0012"/>
    <property type="match status" value="1"/>
</dbReference>
<dbReference type="InterPro" id="IPR036526">
    <property type="entry name" value="C-N_Hydrolase_sf"/>
</dbReference>
<evidence type="ECO:0000313" key="4">
    <source>
        <dbReference type="EMBL" id="WYY06932.1"/>
    </source>
</evidence>
<keyword evidence="2 4" id="KW-0378">Hydrolase</keyword>
<sequence length="289" mass="30435">MRIAMFQGPAAPDVVTAADEVALAATNAAKAGAQILVCSELTCTGYRETAVTEPRPGGAAPGPIAASMAAAARSASIAIAYGYVERVDAAGDRPRLHNAVAVVGPDGHVLAHYRKTHLYRPPHDAVAAPDDHRFTPGDDLVVQFPLGGLTCGVLICYDVEFPEAVRAHAVAGTDWLLVPTALARPDDHVATMLVPARAMESGLFVTYVNRTGEEPGRAGGPPIAYCGLSCTVAPDGVELVRAAAAPELLVTDLDPARLAAARERTPYLRDRRTDLYGPALDRRRDTESR</sequence>
<accession>A0ABZ2U000</accession>
<dbReference type="InterPro" id="IPR003010">
    <property type="entry name" value="C-N_Hydrolase"/>
</dbReference>
<feature type="domain" description="CN hydrolase" evidence="3">
    <location>
        <begin position="1"/>
        <end position="255"/>
    </location>
</feature>
<keyword evidence="5" id="KW-1185">Reference proteome</keyword>